<evidence type="ECO:0000256" key="4">
    <source>
        <dbReference type="ARBA" id="ARBA00023180"/>
    </source>
</evidence>
<dbReference type="Gene3D" id="3.40.50.1110">
    <property type="entry name" value="SGNH hydrolase"/>
    <property type="match status" value="1"/>
</dbReference>
<evidence type="ECO:0000256" key="3">
    <source>
        <dbReference type="ARBA" id="ARBA00022801"/>
    </source>
</evidence>
<keyword evidence="3" id="KW-0378">Hydrolase</keyword>
<dbReference type="InterPro" id="IPR036514">
    <property type="entry name" value="SGNH_hydro_sf"/>
</dbReference>
<evidence type="ECO:0000256" key="2">
    <source>
        <dbReference type="ARBA" id="ARBA00022729"/>
    </source>
</evidence>
<proteinExistence type="inferred from homology"/>
<sequence length="375" mass="42252">MSPSSKSTMIPPQVIIFLYLICTTFATKQSSLYPFESIYQFGDSLSDTGNRIRQPGATSFFDISNLPYGMTYFHKPTGRFSNGLLVIDFIAKALNLPLLSPYLDRNASFSHGVNFAVAGSTALDNAFFAEKNIIVPSTNIPLNHQMTWFKEYLNSVSNDAPERKRLLKKALVIMGGYGGNDVNNAIWHGWSLEEIRKDFVPFILESISNAVREAIHLGATYIVVPGILPEGCLPIMLTLFPSADVKDYDDKRCLRKYNEFVLFFNNHLQKAVESLKLEFPDAIIHYFDYYQAFQSILHYGNFFGFDQNSMLKACCGVGGKYNYNKKEVCGSKGVEACQNPAEFIHWDGIHLTQAAYHHISDRLIHDVLPKATYAI</sequence>
<dbReference type="AlphaFoldDB" id="A0AAV1DZV2"/>
<dbReference type="EMBL" id="OX459124">
    <property type="protein sequence ID" value="CAI9113336.1"/>
    <property type="molecule type" value="Genomic_DNA"/>
</dbReference>
<dbReference type="Proteomes" id="UP001161247">
    <property type="component" value="Chromosome 7"/>
</dbReference>
<dbReference type="InterPro" id="IPR001087">
    <property type="entry name" value="GDSL"/>
</dbReference>
<comment type="similarity">
    <text evidence="1">Belongs to the 'GDSL' lipolytic enzyme family.</text>
</comment>
<dbReference type="CDD" id="cd01837">
    <property type="entry name" value="SGNH_plant_lipase_like"/>
    <property type="match status" value="1"/>
</dbReference>
<dbReference type="GO" id="GO:0016788">
    <property type="term" value="F:hydrolase activity, acting on ester bonds"/>
    <property type="evidence" value="ECO:0007669"/>
    <property type="project" value="InterPro"/>
</dbReference>
<gene>
    <name evidence="5" type="ORF">OLC1_LOCUS20371</name>
</gene>
<dbReference type="Pfam" id="PF00657">
    <property type="entry name" value="Lipase_GDSL"/>
    <property type="match status" value="1"/>
</dbReference>
<keyword evidence="4" id="KW-0325">Glycoprotein</keyword>
<dbReference type="PANTHER" id="PTHR22835">
    <property type="entry name" value="ZINC FINGER FYVE DOMAIN CONTAINING PROTEIN"/>
    <property type="match status" value="1"/>
</dbReference>
<keyword evidence="6" id="KW-1185">Reference proteome</keyword>
<evidence type="ECO:0000313" key="5">
    <source>
        <dbReference type="EMBL" id="CAI9113336.1"/>
    </source>
</evidence>
<accession>A0AAV1DZV2</accession>
<dbReference type="SUPFAM" id="SSF52266">
    <property type="entry name" value="SGNH hydrolase"/>
    <property type="match status" value="1"/>
</dbReference>
<reference evidence="5" key="1">
    <citation type="submission" date="2023-03" db="EMBL/GenBank/DDBJ databases">
        <authorList>
            <person name="Julca I."/>
        </authorList>
    </citation>
    <scope>NUCLEOTIDE SEQUENCE</scope>
</reference>
<protein>
    <submittedName>
        <fullName evidence="5">OLC1v1013918C1</fullName>
    </submittedName>
</protein>
<organism evidence="5 6">
    <name type="scientific">Oldenlandia corymbosa var. corymbosa</name>
    <dbReference type="NCBI Taxonomy" id="529605"/>
    <lineage>
        <taxon>Eukaryota</taxon>
        <taxon>Viridiplantae</taxon>
        <taxon>Streptophyta</taxon>
        <taxon>Embryophyta</taxon>
        <taxon>Tracheophyta</taxon>
        <taxon>Spermatophyta</taxon>
        <taxon>Magnoliopsida</taxon>
        <taxon>eudicotyledons</taxon>
        <taxon>Gunneridae</taxon>
        <taxon>Pentapetalae</taxon>
        <taxon>asterids</taxon>
        <taxon>lamiids</taxon>
        <taxon>Gentianales</taxon>
        <taxon>Rubiaceae</taxon>
        <taxon>Rubioideae</taxon>
        <taxon>Spermacoceae</taxon>
        <taxon>Hedyotis-Oldenlandia complex</taxon>
        <taxon>Oldenlandia</taxon>
    </lineage>
</organism>
<evidence type="ECO:0000313" key="6">
    <source>
        <dbReference type="Proteomes" id="UP001161247"/>
    </source>
</evidence>
<evidence type="ECO:0000256" key="1">
    <source>
        <dbReference type="ARBA" id="ARBA00008668"/>
    </source>
</evidence>
<keyword evidence="2" id="KW-0732">Signal</keyword>
<name>A0AAV1DZV2_OLDCO</name>
<dbReference type="InterPro" id="IPR035669">
    <property type="entry name" value="SGNH_plant_lipase-like"/>
</dbReference>
<dbReference type="PANTHER" id="PTHR22835:SF677">
    <property type="entry name" value="ACETYLAJMALAN ESTERASE-LIKE"/>
    <property type="match status" value="1"/>
</dbReference>